<feature type="region of interest" description="Disordered" evidence="1">
    <location>
        <begin position="171"/>
        <end position="193"/>
    </location>
</feature>
<sequence>MVSTRPMRSRRPGGPTIQQKVFRSTWDTTPINGTMLDDDANVVGDHVTEQARVTVRINGLSPMVPDGRAYITTLGLDKHLERLHVTDSSALTNMLSRPSIYESYDPLPNADGTFALRKLNHPAKITEPLDIDGIPGKLWWMNSHGHDDFVSGRFSVSLSEAGTVEAAFRAEEEGGQQEEPALHPAANPPADGEGAIIFEDDYLGTAEPVSLSSFLNNDLSITSRGLNHPFSIRATVTARDDGSKLVDAIWETTPLDGEWHIRGTHDHSPIRINGTTG</sequence>
<evidence type="ECO:0000256" key="1">
    <source>
        <dbReference type="SAM" id="MobiDB-lite"/>
    </source>
</evidence>
<evidence type="ECO:0000313" key="2">
    <source>
        <dbReference type="EMBL" id="TYJ58580.1"/>
    </source>
</evidence>
<comment type="caution">
    <text evidence="2">The sequence shown here is derived from an EMBL/GenBank/DDBJ whole genome shotgun (WGS) entry which is preliminary data.</text>
</comment>
<accession>A0A5D3B8M1</accession>
<keyword evidence="3" id="KW-1185">Reference proteome</keyword>
<gene>
    <name evidence="2" type="ORF">B9479_000790</name>
</gene>
<protein>
    <submittedName>
        <fullName evidence="2">Uncharacterized protein</fullName>
    </submittedName>
</protein>
<organism evidence="2 3">
    <name type="scientific">Cryptococcus floricola</name>
    <dbReference type="NCBI Taxonomy" id="2591691"/>
    <lineage>
        <taxon>Eukaryota</taxon>
        <taxon>Fungi</taxon>
        <taxon>Dikarya</taxon>
        <taxon>Basidiomycota</taxon>
        <taxon>Agaricomycotina</taxon>
        <taxon>Tremellomycetes</taxon>
        <taxon>Tremellales</taxon>
        <taxon>Cryptococcaceae</taxon>
        <taxon>Cryptococcus</taxon>
    </lineage>
</organism>
<dbReference type="EMBL" id="NIDF01000004">
    <property type="protein sequence ID" value="TYJ58580.1"/>
    <property type="molecule type" value="Genomic_DNA"/>
</dbReference>
<dbReference type="Proteomes" id="UP000322245">
    <property type="component" value="Unassembled WGS sequence"/>
</dbReference>
<dbReference type="AlphaFoldDB" id="A0A5D3B8M1"/>
<name>A0A5D3B8M1_9TREE</name>
<proteinExistence type="predicted"/>
<evidence type="ECO:0000313" key="3">
    <source>
        <dbReference type="Proteomes" id="UP000322245"/>
    </source>
</evidence>
<reference evidence="2 3" key="1">
    <citation type="submission" date="2017-05" db="EMBL/GenBank/DDBJ databases">
        <title>The Genome Sequence of Tsuchiyaea wingfieldii DSM 27421.</title>
        <authorList>
            <person name="Cuomo C."/>
            <person name="Passer A."/>
            <person name="Billmyre B."/>
            <person name="Heitman J."/>
        </authorList>
    </citation>
    <scope>NUCLEOTIDE SEQUENCE [LARGE SCALE GENOMIC DNA]</scope>
    <source>
        <strain evidence="2 3">DSM 27421</strain>
    </source>
</reference>